<keyword evidence="3" id="KW-0808">Transferase</keyword>
<dbReference type="Proteomes" id="UP000054564">
    <property type="component" value="Unassembled WGS sequence"/>
</dbReference>
<comment type="similarity">
    <text evidence="1">Belongs to the methyltransferase superfamily. NTM1 family.</text>
</comment>
<comment type="catalytic activity">
    <reaction evidence="8">
        <text>N-terminal L-seryl-L-prolyl-L-lysyl-[protein] + 3 S-adenosyl-L-methionine = N-terminal N,N,N-trimethyl-L-seryl-L-prolyl-L-lysyl-[protein] + 3 S-adenosyl-L-homocysteine + 3 H(+)</text>
        <dbReference type="Rhea" id="RHEA:54724"/>
        <dbReference type="Rhea" id="RHEA-COMP:13789"/>
        <dbReference type="Rhea" id="RHEA-COMP:13973"/>
        <dbReference type="ChEBI" id="CHEBI:15378"/>
        <dbReference type="ChEBI" id="CHEBI:57856"/>
        <dbReference type="ChEBI" id="CHEBI:59789"/>
        <dbReference type="ChEBI" id="CHEBI:138061"/>
        <dbReference type="ChEBI" id="CHEBI:138317"/>
        <dbReference type="EC" id="2.1.1.244"/>
    </reaction>
</comment>
<feature type="region of interest" description="Disordered" evidence="11">
    <location>
        <begin position="258"/>
        <end position="305"/>
    </location>
</feature>
<gene>
    <name evidence="12" type="ORF">PSTG_09974</name>
</gene>
<dbReference type="GO" id="GO:0032259">
    <property type="term" value="P:methylation"/>
    <property type="evidence" value="ECO:0007669"/>
    <property type="project" value="UniProtKB-KW"/>
</dbReference>
<evidence type="ECO:0000256" key="2">
    <source>
        <dbReference type="ARBA" id="ARBA00022603"/>
    </source>
</evidence>
<keyword evidence="13" id="KW-1185">Reference proteome</keyword>
<evidence type="ECO:0000256" key="7">
    <source>
        <dbReference type="ARBA" id="ARBA00043129"/>
    </source>
</evidence>
<feature type="region of interest" description="Disordered" evidence="11">
    <location>
        <begin position="1"/>
        <end position="23"/>
    </location>
</feature>
<feature type="compositionally biased region" description="Polar residues" evidence="11">
    <location>
        <begin position="285"/>
        <end position="295"/>
    </location>
</feature>
<evidence type="ECO:0000256" key="6">
    <source>
        <dbReference type="ARBA" id="ARBA00039449"/>
    </source>
</evidence>
<dbReference type="EC" id="2.1.1.244" evidence="5"/>
<evidence type="ECO:0000256" key="11">
    <source>
        <dbReference type="SAM" id="MobiDB-lite"/>
    </source>
</evidence>
<dbReference type="OrthoDB" id="1298661at2759"/>
<evidence type="ECO:0000256" key="10">
    <source>
        <dbReference type="ARBA" id="ARBA00048167"/>
    </source>
</evidence>
<evidence type="ECO:0000256" key="5">
    <source>
        <dbReference type="ARBA" id="ARBA00039112"/>
    </source>
</evidence>
<accession>A0A0L0VBQ8</accession>
<evidence type="ECO:0000256" key="3">
    <source>
        <dbReference type="ARBA" id="ARBA00022679"/>
    </source>
</evidence>
<dbReference type="InterPro" id="IPR008576">
    <property type="entry name" value="MeTrfase_NTM1"/>
</dbReference>
<evidence type="ECO:0000256" key="4">
    <source>
        <dbReference type="ARBA" id="ARBA00022691"/>
    </source>
</evidence>
<comment type="caution">
    <text evidence="12">The sequence shown here is derived from an EMBL/GenBank/DDBJ whole genome shotgun (WGS) entry which is preliminary data.</text>
</comment>
<evidence type="ECO:0000313" key="13">
    <source>
        <dbReference type="Proteomes" id="UP000054564"/>
    </source>
</evidence>
<keyword evidence="2" id="KW-0489">Methyltransferase</keyword>
<evidence type="ECO:0000256" key="9">
    <source>
        <dbReference type="ARBA" id="ARBA00047885"/>
    </source>
</evidence>
<feature type="region of interest" description="Disordered" evidence="11">
    <location>
        <begin position="77"/>
        <end position="97"/>
    </location>
</feature>
<dbReference type="PANTHER" id="PTHR12753:SF0">
    <property type="entry name" value="ALPHA N-TERMINAL PROTEIN METHYLTRANSFERASE 1"/>
    <property type="match status" value="1"/>
</dbReference>
<evidence type="ECO:0000313" key="12">
    <source>
        <dbReference type="EMBL" id="KNE96703.1"/>
    </source>
</evidence>
<dbReference type="STRING" id="1165861.A0A0L0VBQ8"/>
<proteinExistence type="inferred from homology"/>
<protein>
    <recommendedName>
        <fullName evidence="6">Alpha N-terminal protein methyltransferase 1</fullName>
        <ecNumber evidence="5">2.1.1.244</ecNumber>
    </recommendedName>
    <alternativeName>
        <fullName evidence="7">X-Pro-Lys N-terminal protein methyltransferase 1</fullName>
    </alternativeName>
</protein>
<dbReference type="SUPFAM" id="SSF53335">
    <property type="entry name" value="S-adenosyl-L-methionine-dependent methyltransferases"/>
    <property type="match status" value="1"/>
</dbReference>
<dbReference type="Pfam" id="PF05891">
    <property type="entry name" value="Methyltransf_PK"/>
    <property type="match status" value="3"/>
</dbReference>
<dbReference type="InterPro" id="IPR029063">
    <property type="entry name" value="SAM-dependent_MTases_sf"/>
</dbReference>
<dbReference type="AlphaFoldDB" id="A0A0L0VBQ8"/>
<dbReference type="GO" id="GO:0005737">
    <property type="term" value="C:cytoplasm"/>
    <property type="evidence" value="ECO:0007669"/>
    <property type="project" value="TreeGrafter"/>
</dbReference>
<evidence type="ECO:0000256" key="8">
    <source>
        <dbReference type="ARBA" id="ARBA00047306"/>
    </source>
</evidence>
<dbReference type="Gene3D" id="3.40.50.150">
    <property type="entry name" value="Vaccinia Virus protein VP39"/>
    <property type="match status" value="1"/>
</dbReference>
<dbReference type="PANTHER" id="PTHR12753">
    <property type="entry name" value="AD-003 - RELATED"/>
    <property type="match status" value="1"/>
</dbReference>
<comment type="catalytic activity">
    <reaction evidence="9">
        <text>N-terminal L-prolyl-L-prolyl-L-lysyl-[protein] + 2 S-adenosyl-L-methionine = N-terminal N,N-dimethyl-L-prolyl-L-prolyl-L-lysyl-[protein] + 2 S-adenosyl-L-homocysteine + 2 H(+)</text>
        <dbReference type="Rhea" id="RHEA:54736"/>
        <dbReference type="Rhea" id="RHEA-COMP:13787"/>
        <dbReference type="Rhea" id="RHEA-COMP:13974"/>
        <dbReference type="ChEBI" id="CHEBI:15378"/>
        <dbReference type="ChEBI" id="CHEBI:57856"/>
        <dbReference type="ChEBI" id="CHEBI:59789"/>
        <dbReference type="ChEBI" id="CHEBI:138059"/>
        <dbReference type="ChEBI" id="CHEBI:138318"/>
        <dbReference type="EC" id="2.1.1.244"/>
    </reaction>
</comment>
<sequence length="383" mass="42253">MTSSTAPMLAENEGKGLSQPPRPDINDGLAYWNSIAKQDSITNNGVLGGFGNGSLPRVDAMGSRMFLLTIRPELSIIKPPYTPTNPSPETNQETTRTKGDRRLYRALDVGAGIGRVTSDVLLYLFDRIDLVEPVAGFIETAKRNASSGKWSQLLQLQENSLSSKDTDIIQSDPSSKGVRFWKKSIQAFEPSTAIAHQSSSSASPIIMISDDCSIVGSKDGWNDGCGYDVIWAQWTLGHLSDEELIEFLKKCKDALRKPSRSRRCPPHHTSTSTSTSSVSSFDSTNQVIDSPNNNEEVQEEDDGLVGPSFERDGGLIIIKENIYVCQSDPDGDTFSFDKEDSSLTRSHPSFLRIFNQAGLRLIKQEVQRGFDPDLYKVNFYALQ</sequence>
<reference evidence="13" key="1">
    <citation type="submission" date="2014-03" db="EMBL/GenBank/DDBJ databases">
        <title>The Genome Sequence of Puccinia striiformis f. sp. tritici PST-78.</title>
        <authorList>
            <consortium name="The Broad Institute Genome Sequencing Platform"/>
            <person name="Cuomo C."/>
            <person name="Hulbert S."/>
            <person name="Chen X."/>
            <person name="Walker B."/>
            <person name="Young S.K."/>
            <person name="Zeng Q."/>
            <person name="Gargeya S."/>
            <person name="Fitzgerald M."/>
            <person name="Haas B."/>
            <person name="Abouelleil A."/>
            <person name="Alvarado L."/>
            <person name="Arachchi H.M."/>
            <person name="Berlin A.M."/>
            <person name="Chapman S.B."/>
            <person name="Goldberg J."/>
            <person name="Griggs A."/>
            <person name="Gujja S."/>
            <person name="Hansen M."/>
            <person name="Howarth C."/>
            <person name="Imamovic A."/>
            <person name="Larimer J."/>
            <person name="McCowan C."/>
            <person name="Montmayeur A."/>
            <person name="Murphy C."/>
            <person name="Neiman D."/>
            <person name="Pearson M."/>
            <person name="Priest M."/>
            <person name="Roberts A."/>
            <person name="Saif S."/>
            <person name="Shea T."/>
            <person name="Sisk P."/>
            <person name="Sykes S."/>
            <person name="Wortman J."/>
            <person name="Nusbaum C."/>
            <person name="Birren B."/>
        </authorList>
    </citation>
    <scope>NUCLEOTIDE SEQUENCE [LARGE SCALE GENOMIC DNA]</scope>
    <source>
        <strain evidence="13">race PST-78</strain>
    </source>
</reference>
<dbReference type="GO" id="GO:0071885">
    <property type="term" value="F:N-terminal protein N-methyltransferase activity"/>
    <property type="evidence" value="ECO:0007669"/>
    <property type="project" value="UniProtKB-EC"/>
</dbReference>
<keyword evidence="4" id="KW-0949">S-adenosyl-L-methionine</keyword>
<dbReference type="CDD" id="cd02440">
    <property type="entry name" value="AdoMet_MTases"/>
    <property type="match status" value="1"/>
</dbReference>
<evidence type="ECO:0000256" key="1">
    <source>
        <dbReference type="ARBA" id="ARBA00009059"/>
    </source>
</evidence>
<dbReference type="EMBL" id="AJIL01000078">
    <property type="protein sequence ID" value="KNE96703.1"/>
    <property type="molecule type" value="Genomic_DNA"/>
</dbReference>
<comment type="catalytic activity">
    <reaction evidence="10">
        <text>N-terminal L-alanyl-L-prolyl-L-lysyl-[protein] + 3 S-adenosyl-L-methionine = N-terminal N,N,N-trimethyl-L-alanyl-L-prolyl-L-lysyl-[protein] + 3 S-adenosyl-L-homocysteine + 3 H(+)</text>
        <dbReference type="Rhea" id="RHEA:54712"/>
        <dbReference type="Rhea" id="RHEA-COMP:13785"/>
        <dbReference type="Rhea" id="RHEA-COMP:13971"/>
        <dbReference type="ChEBI" id="CHEBI:15378"/>
        <dbReference type="ChEBI" id="CHEBI:57856"/>
        <dbReference type="ChEBI" id="CHEBI:59789"/>
        <dbReference type="ChEBI" id="CHEBI:138057"/>
        <dbReference type="ChEBI" id="CHEBI:138315"/>
        <dbReference type="EC" id="2.1.1.244"/>
    </reaction>
</comment>
<organism evidence="12 13">
    <name type="scientific">Puccinia striiformis f. sp. tritici PST-78</name>
    <dbReference type="NCBI Taxonomy" id="1165861"/>
    <lineage>
        <taxon>Eukaryota</taxon>
        <taxon>Fungi</taxon>
        <taxon>Dikarya</taxon>
        <taxon>Basidiomycota</taxon>
        <taxon>Pucciniomycotina</taxon>
        <taxon>Pucciniomycetes</taxon>
        <taxon>Pucciniales</taxon>
        <taxon>Pucciniaceae</taxon>
        <taxon>Puccinia</taxon>
    </lineage>
</organism>
<name>A0A0L0VBQ8_9BASI</name>
<feature type="compositionally biased region" description="Low complexity" evidence="11">
    <location>
        <begin position="269"/>
        <end position="284"/>
    </location>
</feature>